<evidence type="ECO:0000313" key="2">
    <source>
        <dbReference type="Proteomes" id="UP000248044"/>
    </source>
</evidence>
<proteinExistence type="predicted"/>
<dbReference type="EMBL" id="CP029289">
    <property type="protein sequence ID" value="AWR95451.1"/>
    <property type="molecule type" value="Genomic_DNA"/>
</dbReference>
<name>A0A2U9IHG8_9CREN</name>
<evidence type="ECO:0000313" key="1">
    <source>
        <dbReference type="EMBL" id="AWR95451.1"/>
    </source>
</evidence>
<dbReference type="GeneID" id="36833186"/>
<dbReference type="Proteomes" id="UP000248044">
    <property type="component" value="Chromosome"/>
</dbReference>
<organism evidence="1 2">
    <name type="scientific">Acidianus brierleyi</name>
    <dbReference type="NCBI Taxonomy" id="41673"/>
    <lineage>
        <taxon>Archaea</taxon>
        <taxon>Thermoproteota</taxon>
        <taxon>Thermoprotei</taxon>
        <taxon>Sulfolobales</taxon>
        <taxon>Sulfolobaceae</taxon>
        <taxon>Acidianus</taxon>
    </lineage>
</organism>
<keyword evidence="2" id="KW-1185">Reference proteome</keyword>
<reference evidence="1 2" key="1">
    <citation type="submission" date="2018-05" db="EMBL/GenBank/DDBJ databases">
        <title>Complete Genome Sequences of Extremely Thermoacidophilic, Metal-Mobilizing Type-Strain Members of the Archaeal Family Sulfolobaceae: Acidianus brierleyi DSM-1651T, Acidianus sulfidivorans DSM-18786T, Metallosphaera hakonensis DSM-7519T, and Metallosphaera prunae DSM-10039T.</title>
        <authorList>
            <person name="Counts J.A."/>
            <person name="Kelly R.M."/>
        </authorList>
    </citation>
    <scope>NUCLEOTIDE SEQUENCE [LARGE SCALE GENOMIC DNA]</scope>
    <source>
        <strain evidence="1 2">DSM 1651</strain>
    </source>
</reference>
<dbReference type="RefSeq" id="WP_110271329.1">
    <property type="nucleotide sequence ID" value="NZ_CP029289.2"/>
</dbReference>
<dbReference type="AlphaFoldDB" id="A0A2U9IHG8"/>
<accession>A0A2U9IHG8</accession>
<sequence length="72" mass="8280">MEMDEKFVGLLYKSERIVSVYSLEKKLLEKGITFRKDDVISTLNSLEKMGAIEKIGNKAFVNRLSIENQQPD</sequence>
<protein>
    <submittedName>
        <fullName evidence="1">Uncharacterized protein</fullName>
    </submittedName>
</protein>
<dbReference type="KEGG" id="abri:DFR85_13480"/>
<gene>
    <name evidence="1" type="ORF">DFR85_13480</name>
</gene>